<evidence type="ECO:0000256" key="1">
    <source>
        <dbReference type="ARBA" id="ARBA00043967"/>
    </source>
</evidence>
<comment type="similarity">
    <text evidence="1">Belongs to the iron-sulfur cluster assembly SufBD family.</text>
</comment>
<keyword evidence="4" id="KW-1185">Reference proteome</keyword>
<dbReference type="PANTHER" id="PTHR43575">
    <property type="entry name" value="PROTEIN ABCI7, CHLOROPLASTIC"/>
    <property type="match status" value="1"/>
</dbReference>
<evidence type="ECO:0000313" key="4">
    <source>
        <dbReference type="Proteomes" id="UP001208567"/>
    </source>
</evidence>
<dbReference type="RefSeq" id="WP_264850261.1">
    <property type="nucleotide sequence ID" value="NZ_BRXR01000001.1"/>
</dbReference>
<dbReference type="InterPro" id="IPR011542">
    <property type="entry name" value="SUF_FeS_clus_asmbl_SufD"/>
</dbReference>
<comment type="caution">
    <text evidence="3">The sequence shown here is derived from an EMBL/GenBank/DDBJ whole genome shotgun (WGS) entry which is preliminary data.</text>
</comment>
<organism evidence="3 4">
    <name type="scientific">Clostridium omnivorum</name>
    <dbReference type="NCBI Taxonomy" id="1604902"/>
    <lineage>
        <taxon>Bacteria</taxon>
        <taxon>Bacillati</taxon>
        <taxon>Bacillota</taxon>
        <taxon>Clostridia</taxon>
        <taxon>Eubacteriales</taxon>
        <taxon>Clostridiaceae</taxon>
        <taxon>Clostridium</taxon>
    </lineage>
</organism>
<evidence type="ECO:0000313" key="3">
    <source>
        <dbReference type="EMBL" id="GLC30983.1"/>
    </source>
</evidence>
<feature type="domain" description="SUF system FeS cluster assembly SufBD core" evidence="2">
    <location>
        <begin position="121"/>
        <end position="352"/>
    </location>
</feature>
<name>A0ABQ5N6Y2_9CLOT</name>
<dbReference type="NCBIfam" id="TIGR01981">
    <property type="entry name" value="sufD"/>
    <property type="match status" value="1"/>
</dbReference>
<sequence>MNSNILTKLNEKETNTLNTLPVTTWRWLNVNDLKIKGFKLERVLDYNKEFLVGDNFKDIIVKKMNSKIDVKENLKYYANKEESYGVSKEFVALGEKLYNSGVFIHASKNVQCSEPIVLQYILDEENPMAIDNNIIIAEENSEITVVIDYASADDVAGFHNGVTKIYAKDGAVVNIIKVQRLNDKSYHFDSHLAFSGYGAKINWIQVELGSKNSVTNYINNLDEENSQGNISSVYLADGDRNIDLNYLINHKGRRSTSNIEVRGALKDRAKKVFKGTLDFKLGASKSKGSEEEYVILLDKTVKSDAVPLLLCSEDDVDGQHAASAGQIDADKLFYLMSRGLDEKQAKKLIVEASFNPIIDKIPIEGLRTLITEEIQRRLVNA</sequence>
<dbReference type="Proteomes" id="UP001208567">
    <property type="component" value="Unassembled WGS sequence"/>
</dbReference>
<dbReference type="Pfam" id="PF01458">
    <property type="entry name" value="SUFBD_core"/>
    <property type="match status" value="1"/>
</dbReference>
<dbReference type="EMBL" id="BRXR01000001">
    <property type="protein sequence ID" value="GLC30983.1"/>
    <property type="molecule type" value="Genomic_DNA"/>
</dbReference>
<dbReference type="InterPro" id="IPR000825">
    <property type="entry name" value="SUF_FeS_clus_asmbl_SufBD_core"/>
</dbReference>
<dbReference type="SUPFAM" id="SSF101960">
    <property type="entry name" value="Stabilizer of iron transporter SufD"/>
    <property type="match status" value="1"/>
</dbReference>
<dbReference type="InterPro" id="IPR055346">
    <property type="entry name" value="Fe-S_cluster_assembly_SufBD"/>
</dbReference>
<protein>
    <submittedName>
        <fullName evidence="3">Fe-S cluster assembly protein SufD</fullName>
    </submittedName>
</protein>
<evidence type="ECO:0000259" key="2">
    <source>
        <dbReference type="Pfam" id="PF01458"/>
    </source>
</evidence>
<dbReference type="InterPro" id="IPR037284">
    <property type="entry name" value="SUF_FeS_clus_asmbl_SufBD_sf"/>
</dbReference>
<accession>A0ABQ5N6Y2</accession>
<proteinExistence type="inferred from homology"/>
<reference evidence="3 4" key="1">
    <citation type="journal article" date="2024" name="Int. J. Syst. Evol. Microbiol.">
        <title>Clostridium omnivorum sp. nov., isolated from anoxic soil under the treatment of reductive soil disinfestation.</title>
        <authorList>
            <person name="Ueki A."/>
            <person name="Tonouchi A."/>
            <person name="Kaku N."/>
            <person name="Honma S."/>
            <person name="Ueki K."/>
        </authorList>
    </citation>
    <scope>NUCLEOTIDE SEQUENCE [LARGE SCALE GENOMIC DNA]</scope>
    <source>
        <strain evidence="3 4">E14</strain>
    </source>
</reference>
<gene>
    <name evidence="3" type="ORF">bsdE14_23930</name>
</gene>
<dbReference type="PANTHER" id="PTHR43575:SF1">
    <property type="entry name" value="PROTEIN ABCI7, CHLOROPLASTIC"/>
    <property type="match status" value="1"/>
</dbReference>